<protein>
    <submittedName>
        <fullName evidence="1">Uncharacterized protein</fullName>
    </submittedName>
</protein>
<gene>
    <name evidence="1" type="ORF">L1987_09200</name>
</gene>
<organism evidence="1 2">
    <name type="scientific">Smallanthus sonchifolius</name>
    <dbReference type="NCBI Taxonomy" id="185202"/>
    <lineage>
        <taxon>Eukaryota</taxon>
        <taxon>Viridiplantae</taxon>
        <taxon>Streptophyta</taxon>
        <taxon>Embryophyta</taxon>
        <taxon>Tracheophyta</taxon>
        <taxon>Spermatophyta</taxon>
        <taxon>Magnoliopsida</taxon>
        <taxon>eudicotyledons</taxon>
        <taxon>Gunneridae</taxon>
        <taxon>Pentapetalae</taxon>
        <taxon>asterids</taxon>
        <taxon>campanulids</taxon>
        <taxon>Asterales</taxon>
        <taxon>Asteraceae</taxon>
        <taxon>Asteroideae</taxon>
        <taxon>Heliantheae alliance</taxon>
        <taxon>Millerieae</taxon>
        <taxon>Smallanthus</taxon>
    </lineage>
</organism>
<sequence length="148" mass="16701">MSPPTTRNLGYKQSRFLKPEILTIAEAIADSETGGFMKPEILTIADFQNRSYSPKPSTKFEEEGFVNLSFCFKDLGEKFSEIVGSPYYMVPELLKRSYGPEIDICKSEQGVAQTILRGLIDFKREPWPSVSEGAKSLVRQMLEPDPKL</sequence>
<dbReference type="Proteomes" id="UP001056120">
    <property type="component" value="Linkage Group LG03"/>
</dbReference>
<name>A0ACB9JNB6_9ASTR</name>
<proteinExistence type="predicted"/>
<dbReference type="EMBL" id="CM042020">
    <property type="protein sequence ID" value="KAI3821631.1"/>
    <property type="molecule type" value="Genomic_DNA"/>
</dbReference>
<keyword evidence="2" id="KW-1185">Reference proteome</keyword>
<reference evidence="1 2" key="2">
    <citation type="journal article" date="2022" name="Mol. Ecol. Resour.">
        <title>The genomes of chicory, endive, great burdock and yacon provide insights into Asteraceae paleo-polyploidization history and plant inulin production.</title>
        <authorList>
            <person name="Fan W."/>
            <person name="Wang S."/>
            <person name="Wang H."/>
            <person name="Wang A."/>
            <person name="Jiang F."/>
            <person name="Liu H."/>
            <person name="Zhao H."/>
            <person name="Xu D."/>
            <person name="Zhang Y."/>
        </authorList>
    </citation>
    <scope>NUCLEOTIDE SEQUENCE [LARGE SCALE GENOMIC DNA]</scope>
    <source>
        <strain evidence="2">cv. Yunnan</strain>
        <tissue evidence="1">Leaves</tissue>
    </source>
</reference>
<reference evidence="2" key="1">
    <citation type="journal article" date="2022" name="Mol. Ecol. Resour.">
        <title>The genomes of chicory, endive, great burdock and yacon provide insights into Asteraceae palaeo-polyploidization history and plant inulin production.</title>
        <authorList>
            <person name="Fan W."/>
            <person name="Wang S."/>
            <person name="Wang H."/>
            <person name="Wang A."/>
            <person name="Jiang F."/>
            <person name="Liu H."/>
            <person name="Zhao H."/>
            <person name="Xu D."/>
            <person name="Zhang Y."/>
        </authorList>
    </citation>
    <scope>NUCLEOTIDE SEQUENCE [LARGE SCALE GENOMIC DNA]</scope>
    <source>
        <strain evidence="2">cv. Yunnan</strain>
    </source>
</reference>
<accession>A0ACB9JNB6</accession>
<comment type="caution">
    <text evidence="1">The sequence shown here is derived from an EMBL/GenBank/DDBJ whole genome shotgun (WGS) entry which is preliminary data.</text>
</comment>
<evidence type="ECO:0000313" key="1">
    <source>
        <dbReference type="EMBL" id="KAI3821631.1"/>
    </source>
</evidence>
<evidence type="ECO:0000313" key="2">
    <source>
        <dbReference type="Proteomes" id="UP001056120"/>
    </source>
</evidence>